<dbReference type="InterPro" id="IPR011053">
    <property type="entry name" value="Single_hybrid_motif"/>
</dbReference>
<dbReference type="PANTHER" id="PTHR32347">
    <property type="entry name" value="EFFLUX SYSTEM COMPONENT YKNX-RELATED"/>
    <property type="match status" value="1"/>
</dbReference>
<evidence type="ECO:0000256" key="3">
    <source>
        <dbReference type="SAM" id="MobiDB-lite"/>
    </source>
</evidence>
<accession>A0A4Q7ZEJ0</accession>
<evidence type="ECO:0000256" key="4">
    <source>
        <dbReference type="SAM" id="Phobius"/>
    </source>
</evidence>
<dbReference type="Gene3D" id="2.40.30.170">
    <property type="match status" value="1"/>
</dbReference>
<proteinExistence type="predicted"/>
<dbReference type="Gene3D" id="2.40.50.100">
    <property type="match status" value="1"/>
</dbReference>
<organism evidence="5 6">
    <name type="scientific">Krasilnikovia cinnamomea</name>
    <dbReference type="NCBI Taxonomy" id="349313"/>
    <lineage>
        <taxon>Bacteria</taxon>
        <taxon>Bacillati</taxon>
        <taxon>Actinomycetota</taxon>
        <taxon>Actinomycetes</taxon>
        <taxon>Micromonosporales</taxon>
        <taxon>Micromonosporaceae</taxon>
        <taxon>Krasilnikovia</taxon>
    </lineage>
</organism>
<keyword evidence="6" id="KW-1185">Reference proteome</keyword>
<feature type="region of interest" description="Disordered" evidence="3">
    <location>
        <begin position="1"/>
        <end position="40"/>
    </location>
</feature>
<evidence type="ECO:0000313" key="6">
    <source>
        <dbReference type="Proteomes" id="UP000292564"/>
    </source>
</evidence>
<gene>
    <name evidence="5" type="ORF">EV385_0083</name>
</gene>
<feature type="compositionally biased region" description="Polar residues" evidence="3">
    <location>
        <begin position="1"/>
        <end position="11"/>
    </location>
</feature>
<comment type="caution">
    <text evidence="5">The sequence shown here is derived from an EMBL/GenBank/DDBJ whole genome shotgun (WGS) entry which is preliminary data.</text>
</comment>
<dbReference type="InterPro" id="IPR050465">
    <property type="entry name" value="UPF0194_transport"/>
</dbReference>
<keyword evidence="4" id="KW-0812">Transmembrane</keyword>
<evidence type="ECO:0000256" key="2">
    <source>
        <dbReference type="ARBA" id="ARBA00023054"/>
    </source>
</evidence>
<protein>
    <submittedName>
        <fullName evidence="5">HlyD family secretion protein</fullName>
    </submittedName>
</protein>
<sequence>MSTIISDTGLDQTPVAEDAATENAEPSETGAPPPTGPRRPRLWHALRVIRTIVVVLILLAAAGIGGTHLVRQRLADRAFVDVGTAVLNAEPIPVGSAAAGIVEHVYVQDGSAVAGGARLASLAVTTTPGSPPRIEELRAPATGLVSEINVAQGQVARGGEPVVTLYDPAAMSFVVEVPAQVLRRLRLGMTAYVDGPGLPGRITTTLDRVEPKVTAAAAPTDTAGLITVVLKPAQDDLDTVRTLVPGLRFDVVVDTTTAVGHTPAVNSA</sequence>
<dbReference type="SUPFAM" id="SSF51230">
    <property type="entry name" value="Single hybrid motif"/>
    <property type="match status" value="1"/>
</dbReference>
<name>A0A4Q7ZEJ0_9ACTN</name>
<keyword evidence="4" id="KW-1133">Transmembrane helix</keyword>
<comment type="subcellular location">
    <subcellularLocation>
        <location evidence="1">Cell envelope</location>
    </subcellularLocation>
</comment>
<dbReference type="RefSeq" id="WP_130507629.1">
    <property type="nucleotide sequence ID" value="NZ_SHKY01000001.1"/>
</dbReference>
<keyword evidence="4" id="KW-0472">Membrane</keyword>
<evidence type="ECO:0000313" key="5">
    <source>
        <dbReference type="EMBL" id="RZU48369.1"/>
    </source>
</evidence>
<dbReference type="EMBL" id="SHKY01000001">
    <property type="protein sequence ID" value="RZU48369.1"/>
    <property type="molecule type" value="Genomic_DNA"/>
</dbReference>
<evidence type="ECO:0000256" key="1">
    <source>
        <dbReference type="ARBA" id="ARBA00004196"/>
    </source>
</evidence>
<keyword evidence="2" id="KW-0175">Coiled coil</keyword>
<feature type="transmembrane region" description="Helical" evidence="4">
    <location>
        <begin position="48"/>
        <end position="70"/>
    </location>
</feature>
<dbReference type="GO" id="GO:0030313">
    <property type="term" value="C:cell envelope"/>
    <property type="evidence" value="ECO:0007669"/>
    <property type="project" value="UniProtKB-SubCell"/>
</dbReference>
<dbReference type="AlphaFoldDB" id="A0A4Q7ZEJ0"/>
<reference evidence="5 6" key="1">
    <citation type="submission" date="2019-02" db="EMBL/GenBank/DDBJ databases">
        <title>Sequencing the genomes of 1000 actinobacteria strains.</title>
        <authorList>
            <person name="Klenk H.-P."/>
        </authorList>
    </citation>
    <scope>NUCLEOTIDE SEQUENCE [LARGE SCALE GENOMIC DNA]</scope>
    <source>
        <strain evidence="5 6">DSM 45162</strain>
    </source>
</reference>
<dbReference type="Proteomes" id="UP000292564">
    <property type="component" value="Unassembled WGS sequence"/>
</dbReference>
<dbReference type="OrthoDB" id="3286226at2"/>